<evidence type="ECO:0000313" key="3">
    <source>
        <dbReference type="Proteomes" id="UP000266673"/>
    </source>
</evidence>
<evidence type="ECO:0000313" key="2">
    <source>
        <dbReference type="EMBL" id="RIB20217.1"/>
    </source>
</evidence>
<dbReference type="Pfam" id="PF07714">
    <property type="entry name" value="PK_Tyr_Ser-Thr"/>
    <property type="match status" value="1"/>
</dbReference>
<keyword evidence="3" id="KW-1185">Reference proteome</keyword>
<dbReference type="EMBL" id="QKWP01000430">
    <property type="protein sequence ID" value="RIB20217.1"/>
    <property type="molecule type" value="Genomic_DNA"/>
</dbReference>
<dbReference type="PROSITE" id="PS50011">
    <property type="entry name" value="PROTEIN_KINASE_DOM"/>
    <property type="match status" value="1"/>
</dbReference>
<dbReference type="SUPFAM" id="SSF56112">
    <property type="entry name" value="Protein kinase-like (PK-like)"/>
    <property type="match status" value="1"/>
</dbReference>
<organism evidence="2 3">
    <name type="scientific">Gigaspora rosea</name>
    <dbReference type="NCBI Taxonomy" id="44941"/>
    <lineage>
        <taxon>Eukaryota</taxon>
        <taxon>Fungi</taxon>
        <taxon>Fungi incertae sedis</taxon>
        <taxon>Mucoromycota</taxon>
        <taxon>Glomeromycotina</taxon>
        <taxon>Glomeromycetes</taxon>
        <taxon>Diversisporales</taxon>
        <taxon>Gigasporaceae</taxon>
        <taxon>Gigaspora</taxon>
    </lineage>
</organism>
<dbReference type="InterPro" id="IPR011009">
    <property type="entry name" value="Kinase-like_dom_sf"/>
</dbReference>
<dbReference type="PANTHER" id="PTHR44329:SF214">
    <property type="entry name" value="PROTEIN KINASE DOMAIN-CONTAINING PROTEIN"/>
    <property type="match status" value="1"/>
</dbReference>
<keyword evidence="2" id="KW-0808">Transferase</keyword>
<dbReference type="Gene3D" id="1.10.510.10">
    <property type="entry name" value="Transferase(Phosphotransferase) domain 1"/>
    <property type="match status" value="1"/>
</dbReference>
<feature type="domain" description="Protein kinase" evidence="1">
    <location>
        <begin position="108"/>
        <end position="386"/>
    </location>
</feature>
<name>A0A397VFW6_9GLOM</name>
<sequence length="498" mass="57509">MNYSQLELLKDFKVLQEKYRIHGITQNAETGQYVIVIDFYNEKRNSVNGICEYCKRYNTNPAWCQLCDPQRVFQKTSGDKNIDDCIKEFQLKATTFEDVIEWIPFDKLEDLKEIGRGGFGTVYSSIWSDGKRMVEGDNNLGYIRFRKKSCDVALKTLTGSQTSPTKFLNEFKNHMKCRLEGGALEVYGLTQNTKDGQYMMVYQYANRGNLYEFLTKYFRDLVWHKKLKQLAYISYDLSRIHKAEFIHNDFHSGNILLNQNIDGNIQSYITDLGLSRKQDEHASDEGVYGVMPYIAPEIFMGQHHTQEADIYSFGVIMAEVSTGKRPYDGHILDHKFAIKICKVLLRPNFADGTPDCYKELAKKCMDSNQQNRPTAEQVYSIINRWKIILESENLTDEEVDIKKKFNDADRIIQSTSLKSLLSTNQNIYYSTRIDVQKITENLKGFIQSNQLSQSYSGKTIVPLTSDLLHEEKLSKNLDGSSQSSQSYSGSHSIFFFFF</sequence>
<dbReference type="GO" id="GO:0005524">
    <property type="term" value="F:ATP binding"/>
    <property type="evidence" value="ECO:0007669"/>
    <property type="project" value="InterPro"/>
</dbReference>
<comment type="caution">
    <text evidence="2">The sequence shown here is derived from an EMBL/GenBank/DDBJ whole genome shotgun (WGS) entry which is preliminary data.</text>
</comment>
<dbReference type="AlphaFoldDB" id="A0A397VFW6"/>
<dbReference type="STRING" id="44941.A0A397VFW6"/>
<dbReference type="InterPro" id="IPR051681">
    <property type="entry name" value="Ser/Thr_Kinases-Pseudokinases"/>
</dbReference>
<reference evidence="2 3" key="1">
    <citation type="submission" date="2018-06" db="EMBL/GenBank/DDBJ databases">
        <title>Comparative genomics reveals the genomic features of Rhizophagus irregularis, R. cerebriforme, R. diaphanum and Gigaspora rosea, and their symbiotic lifestyle signature.</title>
        <authorList>
            <person name="Morin E."/>
            <person name="San Clemente H."/>
            <person name="Chen E.C.H."/>
            <person name="De La Providencia I."/>
            <person name="Hainaut M."/>
            <person name="Kuo A."/>
            <person name="Kohler A."/>
            <person name="Murat C."/>
            <person name="Tang N."/>
            <person name="Roy S."/>
            <person name="Loubradou J."/>
            <person name="Henrissat B."/>
            <person name="Grigoriev I.V."/>
            <person name="Corradi N."/>
            <person name="Roux C."/>
            <person name="Martin F.M."/>
        </authorList>
    </citation>
    <scope>NUCLEOTIDE SEQUENCE [LARGE SCALE GENOMIC DNA]</scope>
    <source>
        <strain evidence="2 3">DAOM 194757</strain>
    </source>
</reference>
<protein>
    <submittedName>
        <fullName evidence="2">Kinase-like domain-containing protein</fullName>
    </submittedName>
</protein>
<keyword evidence="2" id="KW-0418">Kinase</keyword>
<proteinExistence type="predicted"/>
<dbReference type="GO" id="GO:0004674">
    <property type="term" value="F:protein serine/threonine kinase activity"/>
    <property type="evidence" value="ECO:0007669"/>
    <property type="project" value="TreeGrafter"/>
</dbReference>
<dbReference type="InterPro" id="IPR000719">
    <property type="entry name" value="Prot_kinase_dom"/>
</dbReference>
<dbReference type="PANTHER" id="PTHR44329">
    <property type="entry name" value="SERINE/THREONINE-PROTEIN KINASE TNNI3K-RELATED"/>
    <property type="match status" value="1"/>
</dbReference>
<dbReference type="InterPro" id="IPR001245">
    <property type="entry name" value="Ser-Thr/Tyr_kinase_cat_dom"/>
</dbReference>
<gene>
    <name evidence="2" type="ORF">C2G38_1214169</name>
</gene>
<evidence type="ECO:0000259" key="1">
    <source>
        <dbReference type="PROSITE" id="PS50011"/>
    </source>
</evidence>
<dbReference type="Proteomes" id="UP000266673">
    <property type="component" value="Unassembled WGS sequence"/>
</dbReference>
<accession>A0A397VFW6</accession>